<accession>A0ACB9KPG0</accession>
<protein>
    <submittedName>
        <fullName evidence="1">Uncharacterized protein</fullName>
    </submittedName>
</protein>
<reference evidence="1 2" key="1">
    <citation type="journal article" date="2022" name="DNA Res.">
        <title>Chromosomal-level genome assembly of the orchid tree Bauhinia variegata (Leguminosae; Cercidoideae) supports the allotetraploid origin hypothesis of Bauhinia.</title>
        <authorList>
            <person name="Zhong Y."/>
            <person name="Chen Y."/>
            <person name="Zheng D."/>
            <person name="Pang J."/>
            <person name="Liu Y."/>
            <person name="Luo S."/>
            <person name="Meng S."/>
            <person name="Qian L."/>
            <person name="Wei D."/>
            <person name="Dai S."/>
            <person name="Zhou R."/>
        </authorList>
    </citation>
    <scope>NUCLEOTIDE SEQUENCE [LARGE SCALE GENOMIC DNA]</scope>
    <source>
        <strain evidence="1">BV-YZ2020</strain>
    </source>
</reference>
<organism evidence="1 2">
    <name type="scientific">Bauhinia variegata</name>
    <name type="common">Purple orchid tree</name>
    <name type="synonym">Phanera variegata</name>
    <dbReference type="NCBI Taxonomy" id="167791"/>
    <lineage>
        <taxon>Eukaryota</taxon>
        <taxon>Viridiplantae</taxon>
        <taxon>Streptophyta</taxon>
        <taxon>Embryophyta</taxon>
        <taxon>Tracheophyta</taxon>
        <taxon>Spermatophyta</taxon>
        <taxon>Magnoliopsida</taxon>
        <taxon>eudicotyledons</taxon>
        <taxon>Gunneridae</taxon>
        <taxon>Pentapetalae</taxon>
        <taxon>rosids</taxon>
        <taxon>fabids</taxon>
        <taxon>Fabales</taxon>
        <taxon>Fabaceae</taxon>
        <taxon>Cercidoideae</taxon>
        <taxon>Cercideae</taxon>
        <taxon>Bauhiniinae</taxon>
        <taxon>Bauhinia</taxon>
    </lineage>
</organism>
<sequence length="624" mass="69014">MSKKKTSGNTMTLKDFHGGSIPTDLSLPSAPGVTVRSSDRSGFDRPSSWGNPIGRPEHRSRPHTSPVTRHYDDKTPFLTHTVQIGRNFDEDERKPLDGISAPRRTINAESIRVPHARVEVKPEYGQGGSLLGRQVAPVSQSPVGAVNSYSGRLTEAIHSGVNSQNLGGGRVQGTGGGYPNAWAMRKEVASAVEPEQSASAWSAPYAASKLAHASAIEKVSSGRWQSKTVHYQTDAELVRSSEVENASRSNVNINNAYNRMDSMGEKEYYDAILARHAERSLGIDDPSQGGRHELLNHEGSGVSRYSEVRPRSVGYNTDEIQLVQNDGKLGGSDLQHPMPSDQKERPKLKLLLRTKPLENFETSVTDNVQGHQRISNPVHVETVNEVSVHTNFVKPISAGTESGKEVAHRPKLNLKPRSEPLEQLEGNSERGRDSLFGGARPRELVLKERGMDDVVINNYDVIEHSNRVERHNVRAEKLSDQSAQIRHVEKTEDALLDQRAGKKSDRKDQRVDAERGNAQRKNWRGGDNRRNTRETERQQVFERHPSPETWRKPVEEPKSSAGDAGMHYGKAASAVDLAQTFSRSVSDSKTSERLPSQRVLNSGRPQIPFSRLVGPTSRPSINGY</sequence>
<name>A0ACB9KPG0_BAUVA</name>
<gene>
    <name evidence="1" type="ORF">L6164_032721</name>
</gene>
<evidence type="ECO:0000313" key="2">
    <source>
        <dbReference type="Proteomes" id="UP000828941"/>
    </source>
</evidence>
<dbReference type="EMBL" id="CM039438">
    <property type="protein sequence ID" value="KAI4299244.1"/>
    <property type="molecule type" value="Genomic_DNA"/>
</dbReference>
<evidence type="ECO:0000313" key="1">
    <source>
        <dbReference type="EMBL" id="KAI4299244.1"/>
    </source>
</evidence>
<comment type="caution">
    <text evidence="1">The sequence shown here is derived from an EMBL/GenBank/DDBJ whole genome shotgun (WGS) entry which is preliminary data.</text>
</comment>
<dbReference type="Proteomes" id="UP000828941">
    <property type="component" value="Chromosome 13"/>
</dbReference>
<keyword evidence="2" id="KW-1185">Reference proteome</keyword>
<proteinExistence type="predicted"/>